<gene>
    <name evidence="8" type="ORF">METZ01_LOCUS275637</name>
</gene>
<dbReference type="GO" id="GO:0004252">
    <property type="term" value="F:serine-type endopeptidase activity"/>
    <property type="evidence" value="ECO:0007669"/>
    <property type="project" value="UniProtKB-EC"/>
</dbReference>
<sequence length="420" mass="47479">SGDGTIALSGTYFNMNGNLLGYAKSEGGSDWKEFYVRDITTGKDLEEHLKWIKFSSMSWAGDGFYYSRYPEPKGGGELDDTNENSWVYYHKLGTDQSSDRLIYSDPENPRISNYASTSEDENYLYLYRSKGTHGTALSIANVIEGKHTFQTVIDHYENELNIIGNIGQTFYLHTNYNAPNWKLVKFNFDHPDPAHWVDVISESNNPLNSVSIVNKKLLVKYSQDVSSRLYVYSLRGEFETEVNLPTIGTAYGFGGEQKDTEVFYTFTSFAYPPTIFRYNVQTNTSAFYRQAKIEIDFSQYVTRQIFYPSKDGTKIPMFITHKKGLVYDGTAPTLLYAYGGFNISINPSFRISQMILLESGGIYASANIRGGSEYGETWHEGGMLSNKQNVFDDFISAADYLVANKITSREKLAILGYSNG</sequence>
<organism evidence="8">
    <name type="scientific">marine metagenome</name>
    <dbReference type="NCBI Taxonomy" id="408172"/>
    <lineage>
        <taxon>unclassified sequences</taxon>
        <taxon>metagenomes</taxon>
        <taxon>ecological metagenomes</taxon>
    </lineage>
</organism>
<accession>A0A382KH74</accession>
<reference evidence="8" key="1">
    <citation type="submission" date="2018-05" db="EMBL/GenBank/DDBJ databases">
        <authorList>
            <person name="Lanie J.A."/>
            <person name="Ng W.-L."/>
            <person name="Kazmierczak K.M."/>
            <person name="Andrzejewski T.M."/>
            <person name="Davidsen T.M."/>
            <person name="Wayne K.J."/>
            <person name="Tettelin H."/>
            <person name="Glass J.I."/>
            <person name="Rusch D."/>
            <person name="Podicherti R."/>
            <person name="Tsui H.-C.T."/>
            <person name="Winkler M.E."/>
        </authorList>
    </citation>
    <scope>NUCLEOTIDE SEQUENCE</scope>
</reference>
<dbReference type="InterPro" id="IPR001375">
    <property type="entry name" value="Peptidase_S9_cat"/>
</dbReference>
<dbReference type="InterPro" id="IPR002470">
    <property type="entry name" value="Peptidase_S9A"/>
</dbReference>
<dbReference type="PRINTS" id="PR00862">
    <property type="entry name" value="PROLIGOPTASE"/>
</dbReference>
<proteinExistence type="predicted"/>
<keyword evidence="5" id="KW-0720">Serine protease</keyword>
<dbReference type="InterPro" id="IPR023302">
    <property type="entry name" value="Pept_S9A_N"/>
</dbReference>
<evidence type="ECO:0000256" key="3">
    <source>
        <dbReference type="ARBA" id="ARBA00022670"/>
    </source>
</evidence>
<dbReference type="EC" id="3.4.21.26" evidence="2"/>
<dbReference type="SUPFAM" id="SSF53474">
    <property type="entry name" value="alpha/beta-Hydrolases"/>
    <property type="match status" value="1"/>
</dbReference>
<evidence type="ECO:0000313" key="8">
    <source>
        <dbReference type="EMBL" id="SVC22783.1"/>
    </source>
</evidence>
<keyword evidence="3" id="KW-0645">Protease</keyword>
<keyword evidence="4" id="KW-0378">Hydrolase</keyword>
<evidence type="ECO:0000256" key="4">
    <source>
        <dbReference type="ARBA" id="ARBA00022801"/>
    </source>
</evidence>
<feature type="domain" description="Peptidase S9 prolyl oligopeptidase catalytic" evidence="6">
    <location>
        <begin position="347"/>
        <end position="420"/>
    </location>
</feature>
<dbReference type="Pfam" id="PF00326">
    <property type="entry name" value="Peptidase_S9"/>
    <property type="match status" value="1"/>
</dbReference>
<dbReference type="PANTHER" id="PTHR42881:SF2">
    <property type="entry name" value="PROLYL ENDOPEPTIDASE"/>
    <property type="match status" value="1"/>
</dbReference>
<dbReference type="InterPro" id="IPR029058">
    <property type="entry name" value="AB_hydrolase_fold"/>
</dbReference>
<dbReference type="Pfam" id="PF02897">
    <property type="entry name" value="Peptidase_S9_N"/>
    <property type="match status" value="1"/>
</dbReference>
<feature type="domain" description="Peptidase S9A N-terminal" evidence="7">
    <location>
        <begin position="1"/>
        <end position="289"/>
    </location>
</feature>
<evidence type="ECO:0000259" key="7">
    <source>
        <dbReference type="Pfam" id="PF02897"/>
    </source>
</evidence>
<evidence type="ECO:0000259" key="6">
    <source>
        <dbReference type="Pfam" id="PF00326"/>
    </source>
</evidence>
<name>A0A382KH74_9ZZZZ</name>
<dbReference type="EMBL" id="UINC01080129">
    <property type="protein sequence ID" value="SVC22783.1"/>
    <property type="molecule type" value="Genomic_DNA"/>
</dbReference>
<dbReference type="SUPFAM" id="SSF50993">
    <property type="entry name" value="Peptidase/esterase 'gauge' domain"/>
    <property type="match status" value="1"/>
</dbReference>
<dbReference type="GO" id="GO:0070012">
    <property type="term" value="F:oligopeptidase activity"/>
    <property type="evidence" value="ECO:0007669"/>
    <property type="project" value="TreeGrafter"/>
</dbReference>
<evidence type="ECO:0000256" key="2">
    <source>
        <dbReference type="ARBA" id="ARBA00011897"/>
    </source>
</evidence>
<evidence type="ECO:0000256" key="1">
    <source>
        <dbReference type="ARBA" id="ARBA00001070"/>
    </source>
</evidence>
<dbReference type="Gene3D" id="3.40.50.1820">
    <property type="entry name" value="alpha/beta hydrolase"/>
    <property type="match status" value="1"/>
</dbReference>
<dbReference type="GO" id="GO:0005829">
    <property type="term" value="C:cytosol"/>
    <property type="evidence" value="ECO:0007669"/>
    <property type="project" value="TreeGrafter"/>
</dbReference>
<dbReference type="AlphaFoldDB" id="A0A382KH74"/>
<feature type="non-terminal residue" evidence="8">
    <location>
        <position position="420"/>
    </location>
</feature>
<evidence type="ECO:0000256" key="5">
    <source>
        <dbReference type="ARBA" id="ARBA00022825"/>
    </source>
</evidence>
<dbReference type="InterPro" id="IPR051167">
    <property type="entry name" value="Prolyl_oligopep/macrocyclase"/>
</dbReference>
<feature type="non-terminal residue" evidence="8">
    <location>
        <position position="1"/>
    </location>
</feature>
<dbReference type="GO" id="GO:0006508">
    <property type="term" value="P:proteolysis"/>
    <property type="evidence" value="ECO:0007669"/>
    <property type="project" value="UniProtKB-KW"/>
</dbReference>
<protein>
    <recommendedName>
        <fullName evidence="2">prolyl oligopeptidase</fullName>
        <ecNumber evidence="2">3.4.21.26</ecNumber>
    </recommendedName>
</protein>
<comment type="catalytic activity">
    <reaction evidence="1">
        <text>Hydrolysis of Pro-|-Xaa &gt;&gt; Ala-|-Xaa in oligopeptides.</text>
        <dbReference type="EC" id="3.4.21.26"/>
    </reaction>
</comment>
<dbReference type="PANTHER" id="PTHR42881">
    <property type="entry name" value="PROLYL ENDOPEPTIDASE"/>
    <property type="match status" value="1"/>
</dbReference>
<dbReference type="Gene3D" id="2.130.10.120">
    <property type="entry name" value="Prolyl oligopeptidase, N-terminal domain"/>
    <property type="match status" value="1"/>
</dbReference>